<gene>
    <name evidence="1" type="ORF">CRM94_31600</name>
</gene>
<dbReference type="InterPro" id="IPR036374">
    <property type="entry name" value="OxRdtase_Mopterin-bd_sf"/>
</dbReference>
<sequence>MFGALVFSCRSGFADIVPLELTVSGNINAHTDAGRTLYRFDRAALEALPQYEMTTSTPWTPAWTFRGPRLEDILERVQARGSRIDIVAYDGYVLHDVQVSDVKSFHPLLAYMANHAYLRLRDLGPLFLVYSRDDDREILKAADYTTREIRQIKAIVVK</sequence>
<dbReference type="EMBL" id="PDDY01000004">
    <property type="protein sequence ID" value="PEH38878.1"/>
    <property type="molecule type" value="Genomic_DNA"/>
</dbReference>
<evidence type="ECO:0000313" key="1">
    <source>
        <dbReference type="EMBL" id="PEH38878.1"/>
    </source>
</evidence>
<dbReference type="Proteomes" id="UP000220629">
    <property type="component" value="Unassembled WGS sequence"/>
</dbReference>
<comment type="caution">
    <text evidence="1">The sequence shown here is derived from an EMBL/GenBank/DDBJ whole genome shotgun (WGS) entry which is preliminary data.</text>
</comment>
<proteinExistence type="predicted"/>
<dbReference type="SUPFAM" id="SSF56524">
    <property type="entry name" value="Oxidoreductase molybdopterin-binding domain"/>
    <property type="match status" value="1"/>
</dbReference>
<protein>
    <submittedName>
        <fullName evidence="1">Oxidoreductase</fullName>
    </submittedName>
</protein>
<evidence type="ECO:0000313" key="2">
    <source>
        <dbReference type="Proteomes" id="UP000220629"/>
    </source>
</evidence>
<dbReference type="AlphaFoldDB" id="A0A2A7S5P6"/>
<accession>A0A2A7S5P6</accession>
<name>A0A2A7S5P6_BURGA</name>
<reference evidence="2" key="1">
    <citation type="submission" date="2017-09" db="EMBL/GenBank/DDBJ databases">
        <title>FDA dAtabase for Regulatory Grade micrObial Sequences (FDA-ARGOS): Supporting development and validation of Infectious Disease Dx tests.</title>
        <authorList>
            <person name="Minogue T."/>
            <person name="Wolcott M."/>
            <person name="Wasieloski L."/>
            <person name="Aguilar W."/>
            <person name="Moore D."/>
            <person name="Tallon L."/>
            <person name="Sadzewicz L."/>
            <person name="Ott S."/>
            <person name="Zhao X."/>
            <person name="Nagaraj S."/>
            <person name="Vavikolanu K."/>
            <person name="Aluvathingal J."/>
            <person name="Nadendla S."/>
            <person name="Sichtig H."/>
        </authorList>
    </citation>
    <scope>NUCLEOTIDE SEQUENCE [LARGE SCALE GENOMIC DNA]</scope>
    <source>
        <strain evidence="2">FDAARGOS_390</strain>
    </source>
</reference>
<organism evidence="1 2">
    <name type="scientific">Burkholderia gladioli</name>
    <name type="common">Pseudomonas marginata</name>
    <name type="synonym">Phytomonas marginata</name>
    <dbReference type="NCBI Taxonomy" id="28095"/>
    <lineage>
        <taxon>Bacteria</taxon>
        <taxon>Pseudomonadati</taxon>
        <taxon>Pseudomonadota</taxon>
        <taxon>Betaproteobacteria</taxon>
        <taxon>Burkholderiales</taxon>
        <taxon>Burkholderiaceae</taxon>
        <taxon>Burkholderia</taxon>
    </lineage>
</organism>